<name>A0AAW1D1C0_9HEMI</name>
<dbReference type="InterPro" id="IPR000315">
    <property type="entry name" value="Znf_B-box"/>
</dbReference>
<dbReference type="GO" id="GO:0008270">
    <property type="term" value="F:zinc ion binding"/>
    <property type="evidence" value="ECO:0007669"/>
    <property type="project" value="UniProtKB-KW"/>
</dbReference>
<feature type="repeat" description="NHL" evidence="6">
    <location>
        <begin position="523"/>
        <end position="563"/>
    </location>
</feature>
<dbReference type="InterPro" id="IPR011042">
    <property type="entry name" value="6-blade_b-propeller_TolB-like"/>
</dbReference>
<dbReference type="FunFam" id="2.120.10.30:FF:000037">
    <property type="entry name" value="Uncharacterized protein, isoform E"/>
    <property type="match status" value="1"/>
</dbReference>
<dbReference type="FunFam" id="2.120.10.30:FF:000013">
    <property type="entry name" value="E3 ubiquitin-protein ligase TRIM71"/>
    <property type="match status" value="1"/>
</dbReference>
<feature type="repeat" description="NHL" evidence="6">
    <location>
        <begin position="440"/>
        <end position="472"/>
    </location>
</feature>
<proteinExistence type="predicted"/>
<comment type="caution">
    <text evidence="8">The sequence shown here is derived from an EMBL/GenBank/DDBJ whole genome shotgun (WGS) entry which is preliminary data.</text>
</comment>
<dbReference type="SMART" id="SM00336">
    <property type="entry name" value="BBOX"/>
    <property type="match status" value="1"/>
</dbReference>
<feature type="domain" description="B box-type" evidence="7">
    <location>
        <begin position="22"/>
        <end position="63"/>
    </location>
</feature>
<dbReference type="InterPro" id="IPR050952">
    <property type="entry name" value="TRIM-NHL_E3_ligases"/>
</dbReference>
<dbReference type="GO" id="GO:0000209">
    <property type="term" value="P:protein polyubiquitination"/>
    <property type="evidence" value="ECO:0007669"/>
    <property type="project" value="TreeGrafter"/>
</dbReference>
<dbReference type="SUPFAM" id="SSF57845">
    <property type="entry name" value="B-box zinc-binding domain"/>
    <property type="match status" value="1"/>
</dbReference>
<dbReference type="Gene3D" id="3.30.160.60">
    <property type="entry name" value="Classic Zinc Finger"/>
    <property type="match status" value="1"/>
</dbReference>
<evidence type="ECO:0000313" key="9">
    <source>
        <dbReference type="Proteomes" id="UP001461498"/>
    </source>
</evidence>
<protein>
    <recommendedName>
        <fullName evidence="7">B box-type domain-containing protein</fullName>
    </recommendedName>
</protein>
<dbReference type="Gene3D" id="2.120.10.30">
    <property type="entry name" value="TolB, C-terminal domain"/>
    <property type="match status" value="3"/>
</dbReference>
<dbReference type="PANTHER" id="PTHR24104">
    <property type="entry name" value="E3 UBIQUITIN-PROTEIN LIGASE NHLRC1-RELATED"/>
    <property type="match status" value="1"/>
</dbReference>
<keyword evidence="1" id="KW-0479">Metal-binding</keyword>
<keyword evidence="3 5" id="KW-0863">Zinc-finger</keyword>
<dbReference type="CDD" id="cd14954">
    <property type="entry name" value="NHL_TRIM71_like"/>
    <property type="match status" value="1"/>
</dbReference>
<dbReference type="AlphaFoldDB" id="A0AAW1D1C0"/>
<evidence type="ECO:0000256" key="3">
    <source>
        <dbReference type="ARBA" id="ARBA00022771"/>
    </source>
</evidence>
<evidence type="ECO:0000256" key="2">
    <source>
        <dbReference type="ARBA" id="ARBA00022737"/>
    </source>
</evidence>
<dbReference type="GO" id="GO:0043161">
    <property type="term" value="P:proteasome-mediated ubiquitin-dependent protein catabolic process"/>
    <property type="evidence" value="ECO:0007669"/>
    <property type="project" value="TreeGrafter"/>
</dbReference>
<evidence type="ECO:0000256" key="4">
    <source>
        <dbReference type="ARBA" id="ARBA00022833"/>
    </source>
</evidence>
<dbReference type="Pfam" id="PF00643">
    <property type="entry name" value="zf-B_box"/>
    <property type="match status" value="1"/>
</dbReference>
<dbReference type="EMBL" id="JAPXFL010000007">
    <property type="protein sequence ID" value="KAK9504476.1"/>
    <property type="molecule type" value="Genomic_DNA"/>
</dbReference>
<evidence type="ECO:0000256" key="5">
    <source>
        <dbReference type="PROSITE-ProRule" id="PRU00024"/>
    </source>
</evidence>
<keyword evidence="2" id="KW-0677">Repeat</keyword>
<dbReference type="PROSITE" id="PS51125">
    <property type="entry name" value="NHL"/>
    <property type="match status" value="6"/>
</dbReference>
<organism evidence="8 9">
    <name type="scientific">Rhynocoris fuscipes</name>
    <dbReference type="NCBI Taxonomy" id="488301"/>
    <lineage>
        <taxon>Eukaryota</taxon>
        <taxon>Metazoa</taxon>
        <taxon>Ecdysozoa</taxon>
        <taxon>Arthropoda</taxon>
        <taxon>Hexapoda</taxon>
        <taxon>Insecta</taxon>
        <taxon>Pterygota</taxon>
        <taxon>Neoptera</taxon>
        <taxon>Paraneoptera</taxon>
        <taxon>Hemiptera</taxon>
        <taxon>Heteroptera</taxon>
        <taxon>Panheteroptera</taxon>
        <taxon>Cimicomorpha</taxon>
        <taxon>Reduviidae</taxon>
        <taxon>Harpactorinae</taxon>
        <taxon>Harpactorini</taxon>
        <taxon>Rhynocoris</taxon>
    </lineage>
</organism>
<dbReference type="Pfam" id="PF01436">
    <property type="entry name" value="NHL"/>
    <property type="match status" value="6"/>
</dbReference>
<dbReference type="CDD" id="cd19796">
    <property type="entry name" value="Bbox2_TRIM71_C-VII"/>
    <property type="match status" value="1"/>
</dbReference>
<feature type="repeat" description="NHL" evidence="6">
    <location>
        <begin position="476"/>
        <end position="519"/>
    </location>
</feature>
<evidence type="ECO:0000256" key="1">
    <source>
        <dbReference type="ARBA" id="ARBA00022723"/>
    </source>
</evidence>
<dbReference type="SUPFAM" id="SSF101898">
    <property type="entry name" value="NHL repeat"/>
    <property type="match status" value="1"/>
</dbReference>
<keyword evidence="4" id="KW-0862">Zinc</keyword>
<dbReference type="PROSITE" id="PS50119">
    <property type="entry name" value="ZF_BBOX"/>
    <property type="match status" value="1"/>
</dbReference>
<feature type="repeat" description="NHL" evidence="6">
    <location>
        <begin position="380"/>
        <end position="423"/>
    </location>
</feature>
<keyword evidence="9" id="KW-1185">Reference proteome</keyword>
<evidence type="ECO:0000313" key="8">
    <source>
        <dbReference type="EMBL" id="KAK9504476.1"/>
    </source>
</evidence>
<feature type="repeat" description="NHL" evidence="6">
    <location>
        <begin position="333"/>
        <end position="376"/>
    </location>
</feature>
<reference evidence="8 9" key="1">
    <citation type="submission" date="2022-12" db="EMBL/GenBank/DDBJ databases">
        <title>Chromosome-level genome assembly of true bugs.</title>
        <authorList>
            <person name="Ma L."/>
            <person name="Li H."/>
        </authorList>
    </citation>
    <scope>NUCLEOTIDE SEQUENCE [LARGE SCALE GENOMIC DNA]</scope>
    <source>
        <strain evidence="8">Lab_2022b</strain>
    </source>
</reference>
<dbReference type="Proteomes" id="UP001461498">
    <property type="component" value="Unassembled WGS sequence"/>
</dbReference>
<feature type="repeat" description="NHL" evidence="6">
    <location>
        <begin position="286"/>
        <end position="329"/>
    </location>
</feature>
<dbReference type="GO" id="GO:0061630">
    <property type="term" value="F:ubiquitin protein ligase activity"/>
    <property type="evidence" value="ECO:0007669"/>
    <property type="project" value="TreeGrafter"/>
</dbReference>
<evidence type="ECO:0000259" key="7">
    <source>
        <dbReference type="PROSITE" id="PS50119"/>
    </source>
</evidence>
<dbReference type="InterPro" id="IPR001258">
    <property type="entry name" value="NHL_repeat"/>
</dbReference>
<sequence length="563" mass="62397">MVSYVNSLGSFEAEEFVSDILNVLLLCKLHSPELLNYYCALCSLPVCQDCTSNDHRGHPRILLQEAVETARNSSLRLLTEAKISSESLRESLNHSEKVLESITVRVHAVAQDIHDHIKKFQDTLDEREQVLLLKLEKIRLSKTKAIEQQVDRIKSLLSNVSQTTDMLSEILESGNSIEILNAKDCAIAEFKRMRSLRNAITPVDDKILFTAPDAAILVALSNIGDVSAFPQPIGDGIRISRLASPLPPQALTFSQKIEQNLTNHCSKLTIKPRLYKCYSNDTCYPHLIIGSEGEKDGQLCRPWGVTCDHDGNIIVADRSNNRIQIFKSDGTFLRKFGSHGSEPGHLDRPAGVAVDPLGRIVVTDKDNHRVQVFTAEGKFVFTFGEKGSKVGQFNYPWDIAVDGRGRIAVSDTRNHRVQLFTMDGTFLCKYGFENTANMVKHFDSPRGVCFGSNGSVIVTDFNNHRLVVIDANFKNARFLGTEGSGPKQFLRPQGVAIDSLGNIIVADSRNNRIQLFEESGSFICQFGTSGKEPGQLDRPSGVCTTSDGRIAVVDFGNNRIQIF</sequence>
<dbReference type="PANTHER" id="PTHR24104:SF48">
    <property type="entry name" value="PROTEIN WECH"/>
    <property type="match status" value="1"/>
</dbReference>
<gene>
    <name evidence="8" type="ORF">O3M35_010800</name>
</gene>
<accession>A0AAW1D1C0</accession>
<evidence type="ECO:0000256" key="6">
    <source>
        <dbReference type="PROSITE-ProRule" id="PRU00504"/>
    </source>
</evidence>